<gene>
    <name evidence="2" type="ORF">BCR43DRAFT_514637</name>
</gene>
<evidence type="ECO:0000313" key="3">
    <source>
        <dbReference type="Proteomes" id="UP000242180"/>
    </source>
</evidence>
<protein>
    <recommendedName>
        <fullName evidence="4">F-box domain-containing protein</fullName>
    </recommendedName>
</protein>
<comment type="caution">
    <text evidence="2">The sequence shown here is derived from an EMBL/GenBank/DDBJ whole genome shotgun (WGS) entry which is preliminary data.</text>
</comment>
<dbReference type="Proteomes" id="UP000242180">
    <property type="component" value="Unassembled WGS sequence"/>
</dbReference>
<dbReference type="InParanoid" id="A0A1X2HBP3"/>
<evidence type="ECO:0000256" key="1">
    <source>
        <dbReference type="SAM" id="SignalP"/>
    </source>
</evidence>
<dbReference type="EMBL" id="MCGN01000005">
    <property type="protein sequence ID" value="ORY96211.1"/>
    <property type="molecule type" value="Genomic_DNA"/>
</dbReference>
<organism evidence="2 3">
    <name type="scientific">Syncephalastrum racemosum</name>
    <name type="common">Filamentous fungus</name>
    <dbReference type="NCBI Taxonomy" id="13706"/>
    <lineage>
        <taxon>Eukaryota</taxon>
        <taxon>Fungi</taxon>
        <taxon>Fungi incertae sedis</taxon>
        <taxon>Mucoromycota</taxon>
        <taxon>Mucoromycotina</taxon>
        <taxon>Mucoromycetes</taxon>
        <taxon>Mucorales</taxon>
        <taxon>Syncephalastraceae</taxon>
        <taxon>Syncephalastrum</taxon>
    </lineage>
</organism>
<dbReference type="OrthoDB" id="2278533at2759"/>
<evidence type="ECO:0000313" key="2">
    <source>
        <dbReference type="EMBL" id="ORY96211.1"/>
    </source>
</evidence>
<keyword evidence="1" id="KW-0732">Signal</keyword>
<proteinExistence type="predicted"/>
<feature type="chain" id="PRO_5013208041" description="F-box domain-containing protein" evidence="1">
    <location>
        <begin position="17"/>
        <end position="312"/>
    </location>
</feature>
<reference evidence="2 3" key="1">
    <citation type="submission" date="2016-07" db="EMBL/GenBank/DDBJ databases">
        <title>Pervasive Adenine N6-methylation of Active Genes in Fungi.</title>
        <authorList>
            <consortium name="DOE Joint Genome Institute"/>
            <person name="Mondo S.J."/>
            <person name="Dannebaum R.O."/>
            <person name="Kuo R.C."/>
            <person name="Labutti K."/>
            <person name="Haridas S."/>
            <person name="Kuo A."/>
            <person name="Salamov A."/>
            <person name="Ahrendt S.R."/>
            <person name="Lipzen A."/>
            <person name="Sullivan W."/>
            <person name="Andreopoulos W.B."/>
            <person name="Clum A."/>
            <person name="Lindquist E."/>
            <person name="Daum C."/>
            <person name="Ramamoorthy G.K."/>
            <person name="Gryganskyi A."/>
            <person name="Culley D."/>
            <person name="Magnuson J.K."/>
            <person name="James T.Y."/>
            <person name="O'Malley M.A."/>
            <person name="Stajich J.E."/>
            <person name="Spatafora J.W."/>
            <person name="Visel A."/>
            <person name="Grigoriev I.V."/>
        </authorList>
    </citation>
    <scope>NUCLEOTIDE SEQUENCE [LARGE SCALE GENOMIC DNA]</scope>
    <source>
        <strain evidence="2 3">NRRL 2496</strain>
    </source>
</reference>
<accession>A0A1X2HBP3</accession>
<keyword evidence="3" id="KW-1185">Reference proteome</keyword>
<feature type="signal peptide" evidence="1">
    <location>
        <begin position="1"/>
        <end position="16"/>
    </location>
</feature>
<sequence>MSIAVFLVIRLPQVVSTPSLERWQQQVGWQQGQNLRAGLLIGACNTRQWQGLGTTLKQDPSLRLVHSTKTSYFPDARGPGIAESNDLENDKVWWPPSDGGRHISVEGQMLKHALACKQHSPVHSMIMDPADPIWVSEGYFTTAQLEHIRTHRVPVLPDLPIEVSEHLLSYLDKRDMASLLVHRQKNAFHPLEQADLHWVHNDLLHDVWSFIKKCCAASSIKVNTGERLFYSRYSGDNSSRLTADRDMRRKAVGTKVDMRCSYLQHEYGCVVAGLDDEQTSTKAINEGHMKLPRTMKDILSGWPNRRRQASVT</sequence>
<evidence type="ECO:0008006" key="4">
    <source>
        <dbReference type="Google" id="ProtNLM"/>
    </source>
</evidence>
<name>A0A1X2HBP3_SYNRA</name>
<dbReference type="AlphaFoldDB" id="A0A1X2HBP3"/>